<protein>
    <submittedName>
        <fullName evidence="1">Uncharacterized protein</fullName>
    </submittedName>
</protein>
<evidence type="ECO:0000313" key="2">
    <source>
        <dbReference type="Proteomes" id="UP000614460"/>
    </source>
</evidence>
<dbReference type="AlphaFoldDB" id="A0A8H9G236"/>
<dbReference type="RefSeq" id="WP_094281679.1">
    <property type="nucleotide sequence ID" value="NZ_BMKM01000012.1"/>
</dbReference>
<dbReference type="PROSITE" id="PS51257">
    <property type="entry name" value="PROKAR_LIPOPROTEIN"/>
    <property type="match status" value="1"/>
</dbReference>
<dbReference type="EMBL" id="BMKM01000012">
    <property type="protein sequence ID" value="GGE31957.1"/>
    <property type="molecule type" value="Genomic_DNA"/>
</dbReference>
<reference evidence="1" key="2">
    <citation type="submission" date="2020-09" db="EMBL/GenBank/DDBJ databases">
        <authorList>
            <person name="Sun Q."/>
            <person name="Zhou Y."/>
        </authorList>
    </citation>
    <scope>NUCLEOTIDE SEQUENCE</scope>
    <source>
        <strain evidence="1">CGMCC 1.15966</strain>
    </source>
</reference>
<accession>A0A8H9G236</accession>
<organism evidence="1 2">
    <name type="scientific">Sphingobacterium cellulitidis</name>
    <dbReference type="NCBI Taxonomy" id="1768011"/>
    <lineage>
        <taxon>Bacteria</taxon>
        <taxon>Pseudomonadati</taxon>
        <taxon>Bacteroidota</taxon>
        <taxon>Sphingobacteriia</taxon>
        <taxon>Sphingobacteriales</taxon>
        <taxon>Sphingobacteriaceae</taxon>
        <taxon>Sphingobacterium</taxon>
    </lineage>
</organism>
<reference evidence="1" key="1">
    <citation type="journal article" date="2014" name="Int. J. Syst. Evol. Microbiol.">
        <title>Complete genome sequence of Corynebacterium casei LMG S-19264T (=DSM 44701T), isolated from a smear-ripened cheese.</title>
        <authorList>
            <consortium name="US DOE Joint Genome Institute (JGI-PGF)"/>
            <person name="Walter F."/>
            <person name="Albersmeier A."/>
            <person name="Kalinowski J."/>
            <person name="Ruckert C."/>
        </authorList>
    </citation>
    <scope>NUCLEOTIDE SEQUENCE</scope>
    <source>
        <strain evidence="1">CGMCC 1.15966</strain>
    </source>
</reference>
<name>A0A8H9G236_9SPHI</name>
<evidence type="ECO:0000313" key="1">
    <source>
        <dbReference type="EMBL" id="GGE31957.1"/>
    </source>
</evidence>
<keyword evidence="2" id="KW-1185">Reference proteome</keyword>
<gene>
    <name evidence="1" type="ORF">GCM10011516_32080</name>
</gene>
<proteinExistence type="predicted"/>
<dbReference type="Proteomes" id="UP000614460">
    <property type="component" value="Unassembled WGS sequence"/>
</dbReference>
<sequence>MILKAMKQLGILLLFAVLFISCEKDNGVVPEKLKETVVTDLKGKVFSAYQAQMVTQGEGAKLVDPENAFFTKMEFVGNVVELTRANNTKSRFGFEINNANRNSEELPDVFSLAMKSNYNNFYIYLNRDYSNATIILGEGNKSYSINLKP</sequence>
<comment type="caution">
    <text evidence="1">The sequence shown here is derived from an EMBL/GenBank/DDBJ whole genome shotgun (WGS) entry which is preliminary data.</text>
</comment>